<dbReference type="CDD" id="cd07363">
    <property type="entry name" value="45_DOPA_Dioxygenase"/>
    <property type="match status" value="1"/>
</dbReference>
<dbReference type="GO" id="GO:0051213">
    <property type="term" value="F:dioxygenase activity"/>
    <property type="evidence" value="ECO:0007669"/>
    <property type="project" value="UniProtKB-KW"/>
</dbReference>
<dbReference type="EMBL" id="JAQQKV010000002">
    <property type="protein sequence ID" value="MDC7677021.1"/>
    <property type="molecule type" value="Genomic_DNA"/>
</dbReference>
<evidence type="ECO:0000313" key="7">
    <source>
        <dbReference type="EMBL" id="MDC7677021.1"/>
    </source>
</evidence>
<keyword evidence="8" id="KW-1185">Reference proteome</keyword>
<dbReference type="Pfam" id="PF02900">
    <property type="entry name" value="LigB"/>
    <property type="match status" value="1"/>
</dbReference>
<sequence>MSSGSRLPALYIPHGGGPCFFMDWNPADVWTGMGDYLREIASQVGQKPAAILVISAHWEEAEFTLQTAPQPDLLFDYYGFPPHTYQITYPTHNASGLIARIGQLTAQAGITLNHDETRGYDHGVFIPLKLIYPDADIPVAQLSLKKGLDPAEHIRLGQALAPLRDEGVLIIGSGMSFHNMKALMGRGVNLAGQAHNFSHDFDDWLKATATEVSSAERVDRLIHWSHAPAARDAHPREEHLIPLMVVAGAASDDAGAVTYSQTLPHINAAISGYQFG</sequence>
<gene>
    <name evidence="7" type="ORF">PQU98_12820</name>
</gene>
<evidence type="ECO:0000256" key="5">
    <source>
        <dbReference type="ARBA" id="ARBA00023002"/>
    </source>
</evidence>
<comment type="cofactor">
    <cofactor evidence="1">
        <name>Zn(2+)</name>
        <dbReference type="ChEBI" id="CHEBI:29105"/>
    </cofactor>
</comment>
<evidence type="ECO:0000256" key="1">
    <source>
        <dbReference type="ARBA" id="ARBA00001947"/>
    </source>
</evidence>
<evidence type="ECO:0000256" key="4">
    <source>
        <dbReference type="ARBA" id="ARBA00022833"/>
    </source>
</evidence>
<dbReference type="RefSeq" id="WP_272745332.1">
    <property type="nucleotide sequence ID" value="NZ_JAQQKV010000002.1"/>
</dbReference>
<dbReference type="PANTHER" id="PTHR30096">
    <property type="entry name" value="4,5-DOPA DIOXYGENASE EXTRADIOL-LIKE PROTEIN"/>
    <property type="match status" value="1"/>
</dbReference>
<name>A0ABT5HLJ1_9CAUL</name>
<keyword evidence="3" id="KW-0479">Metal-binding</keyword>
<comment type="caution">
    <text evidence="7">The sequence shown here is derived from an EMBL/GenBank/DDBJ whole genome shotgun (WGS) entry which is preliminary data.</text>
</comment>
<reference evidence="7 8" key="1">
    <citation type="submission" date="2023-01" db="EMBL/GenBank/DDBJ databases">
        <title>Novel species of the genus Asticcacaulis isolated from rivers.</title>
        <authorList>
            <person name="Lu H."/>
        </authorList>
    </citation>
    <scope>NUCLEOTIDE SEQUENCE [LARGE SCALE GENOMIC DNA]</scope>
    <source>
        <strain evidence="7 8">LKC15W</strain>
    </source>
</reference>
<accession>A0ABT5HLJ1</accession>
<dbReference type="Proteomes" id="UP001218579">
    <property type="component" value="Unassembled WGS sequence"/>
</dbReference>
<evidence type="ECO:0000256" key="2">
    <source>
        <dbReference type="ARBA" id="ARBA00007581"/>
    </source>
</evidence>
<dbReference type="InterPro" id="IPR014436">
    <property type="entry name" value="Extradiol_dOase_DODA"/>
</dbReference>
<protein>
    <submittedName>
        <fullName evidence="7">Class III extradiol ring-cleavage dioxygenase</fullName>
    </submittedName>
</protein>
<keyword evidence="5" id="KW-0560">Oxidoreductase</keyword>
<dbReference type="InterPro" id="IPR004183">
    <property type="entry name" value="Xdiol_dOase_suB"/>
</dbReference>
<dbReference type="SUPFAM" id="SSF53213">
    <property type="entry name" value="LigB-like"/>
    <property type="match status" value="1"/>
</dbReference>
<keyword evidence="7" id="KW-0223">Dioxygenase</keyword>
<comment type="similarity">
    <text evidence="2">Belongs to the DODA-type extradiol aromatic ring-opening dioxygenase family.</text>
</comment>
<dbReference type="Gene3D" id="3.40.830.10">
    <property type="entry name" value="LigB-like"/>
    <property type="match status" value="1"/>
</dbReference>
<evidence type="ECO:0000259" key="6">
    <source>
        <dbReference type="Pfam" id="PF02900"/>
    </source>
</evidence>
<keyword evidence="4" id="KW-0862">Zinc</keyword>
<evidence type="ECO:0000256" key="3">
    <source>
        <dbReference type="ARBA" id="ARBA00022723"/>
    </source>
</evidence>
<evidence type="ECO:0000313" key="8">
    <source>
        <dbReference type="Proteomes" id="UP001218579"/>
    </source>
</evidence>
<dbReference type="PIRSF" id="PIRSF006157">
    <property type="entry name" value="Doxgns_DODA"/>
    <property type="match status" value="1"/>
</dbReference>
<dbReference type="PANTHER" id="PTHR30096:SF0">
    <property type="entry name" value="4,5-DOPA DIOXYGENASE EXTRADIOL-LIKE PROTEIN"/>
    <property type="match status" value="1"/>
</dbReference>
<organism evidence="7 8">
    <name type="scientific">Asticcacaulis machinosus</name>
    <dbReference type="NCBI Taxonomy" id="2984211"/>
    <lineage>
        <taxon>Bacteria</taxon>
        <taxon>Pseudomonadati</taxon>
        <taxon>Pseudomonadota</taxon>
        <taxon>Alphaproteobacteria</taxon>
        <taxon>Caulobacterales</taxon>
        <taxon>Caulobacteraceae</taxon>
        <taxon>Asticcacaulis</taxon>
    </lineage>
</organism>
<proteinExistence type="inferred from homology"/>
<feature type="domain" description="Extradiol ring-cleavage dioxygenase class III enzyme subunit B" evidence="6">
    <location>
        <begin position="9"/>
        <end position="269"/>
    </location>
</feature>